<evidence type="ECO:0000313" key="6">
    <source>
        <dbReference type="Proteomes" id="UP001243009"/>
    </source>
</evidence>
<evidence type="ECO:0000259" key="4">
    <source>
        <dbReference type="SMART" id="SM00345"/>
    </source>
</evidence>
<proteinExistence type="predicted"/>
<keyword evidence="1" id="KW-0805">Transcription regulation</keyword>
<accession>A0ABT9E8Z1</accession>
<dbReference type="Proteomes" id="UP001243009">
    <property type="component" value="Unassembled WGS sequence"/>
</dbReference>
<dbReference type="Gene3D" id="1.10.10.10">
    <property type="entry name" value="Winged helix-like DNA-binding domain superfamily/Winged helix DNA-binding domain"/>
    <property type="match status" value="1"/>
</dbReference>
<evidence type="ECO:0000256" key="3">
    <source>
        <dbReference type="ARBA" id="ARBA00023163"/>
    </source>
</evidence>
<dbReference type="InterPro" id="IPR036390">
    <property type="entry name" value="WH_DNA-bd_sf"/>
</dbReference>
<comment type="caution">
    <text evidence="5">The sequence shown here is derived from an EMBL/GenBank/DDBJ whole genome shotgun (WGS) entry which is preliminary data.</text>
</comment>
<keyword evidence="2" id="KW-0238">DNA-binding</keyword>
<keyword evidence="6" id="KW-1185">Reference proteome</keyword>
<evidence type="ECO:0000256" key="1">
    <source>
        <dbReference type="ARBA" id="ARBA00023015"/>
    </source>
</evidence>
<sequence>MRHHIIICRFAPGEKLNEAQVAEALGLSRMPVRNALARLRLRLQGLVTVRPRKGIEVRRIDPAELLQIIEVSTVNECHAVRLAAHRFSAEDVTALDKVLDDTAAALSGTTPRPRCCWTTPSIARSPAPLATRCSSTS</sequence>
<dbReference type="PANTHER" id="PTHR43537">
    <property type="entry name" value="TRANSCRIPTIONAL REGULATOR, GNTR FAMILY"/>
    <property type="match status" value="1"/>
</dbReference>
<evidence type="ECO:0000256" key="2">
    <source>
        <dbReference type="ARBA" id="ARBA00023125"/>
    </source>
</evidence>
<dbReference type="InterPro" id="IPR000524">
    <property type="entry name" value="Tscrpt_reg_HTH_GntR"/>
</dbReference>
<reference evidence="5 6" key="1">
    <citation type="submission" date="2023-08" db="EMBL/GenBank/DDBJ databases">
        <title>The draft genome sequence of Paracraurococcus sp. LOR1-02.</title>
        <authorList>
            <person name="Kingkaew E."/>
            <person name="Tanasupawat S."/>
        </authorList>
    </citation>
    <scope>NUCLEOTIDE SEQUENCE [LARGE SCALE GENOMIC DNA]</scope>
    <source>
        <strain evidence="5 6">LOR1-02</strain>
    </source>
</reference>
<dbReference type="Gene3D" id="1.20.120.530">
    <property type="entry name" value="GntR ligand-binding domain-like"/>
    <property type="match status" value="1"/>
</dbReference>
<dbReference type="SMART" id="SM00345">
    <property type="entry name" value="HTH_GNTR"/>
    <property type="match status" value="1"/>
</dbReference>
<keyword evidence="3" id="KW-0804">Transcription</keyword>
<dbReference type="Pfam" id="PF00392">
    <property type="entry name" value="GntR"/>
    <property type="match status" value="1"/>
</dbReference>
<feature type="domain" description="HTH gntR-type" evidence="4">
    <location>
        <begin position="2"/>
        <end position="57"/>
    </location>
</feature>
<dbReference type="InterPro" id="IPR036388">
    <property type="entry name" value="WH-like_DNA-bd_sf"/>
</dbReference>
<dbReference type="SUPFAM" id="SSF46785">
    <property type="entry name" value="Winged helix' DNA-binding domain"/>
    <property type="match status" value="1"/>
</dbReference>
<dbReference type="PANTHER" id="PTHR43537:SF5">
    <property type="entry name" value="UXU OPERON TRANSCRIPTIONAL REGULATOR"/>
    <property type="match status" value="1"/>
</dbReference>
<protein>
    <submittedName>
        <fullName evidence="5">GntR family transcriptional regulator</fullName>
    </submittedName>
</protein>
<evidence type="ECO:0000313" key="5">
    <source>
        <dbReference type="EMBL" id="MDO9712659.1"/>
    </source>
</evidence>
<dbReference type="InterPro" id="IPR008920">
    <property type="entry name" value="TF_FadR/GntR_C"/>
</dbReference>
<organism evidence="5 6">
    <name type="scientific">Paracraurococcus lichenis</name>
    <dbReference type="NCBI Taxonomy" id="3064888"/>
    <lineage>
        <taxon>Bacteria</taxon>
        <taxon>Pseudomonadati</taxon>
        <taxon>Pseudomonadota</taxon>
        <taxon>Alphaproteobacteria</taxon>
        <taxon>Acetobacterales</taxon>
        <taxon>Roseomonadaceae</taxon>
        <taxon>Paracraurococcus</taxon>
    </lineage>
</organism>
<dbReference type="EMBL" id="JAUTWS010000054">
    <property type="protein sequence ID" value="MDO9712659.1"/>
    <property type="molecule type" value="Genomic_DNA"/>
</dbReference>
<gene>
    <name evidence="5" type="ORF">Q7A36_30270</name>
</gene>
<name>A0ABT9E8Z1_9PROT</name>